<comment type="caution">
    <text evidence="1">The sequence shown here is derived from an EMBL/GenBank/DDBJ whole genome shotgun (WGS) entry which is preliminary data.</text>
</comment>
<dbReference type="Proteomes" id="UP000886998">
    <property type="component" value="Unassembled WGS sequence"/>
</dbReference>
<proteinExistence type="predicted"/>
<keyword evidence="2" id="KW-1185">Reference proteome</keyword>
<organism evidence="1 2">
    <name type="scientific">Trichonephila inaurata madagascariensis</name>
    <dbReference type="NCBI Taxonomy" id="2747483"/>
    <lineage>
        <taxon>Eukaryota</taxon>
        <taxon>Metazoa</taxon>
        <taxon>Ecdysozoa</taxon>
        <taxon>Arthropoda</taxon>
        <taxon>Chelicerata</taxon>
        <taxon>Arachnida</taxon>
        <taxon>Araneae</taxon>
        <taxon>Araneomorphae</taxon>
        <taxon>Entelegynae</taxon>
        <taxon>Araneoidea</taxon>
        <taxon>Nephilidae</taxon>
        <taxon>Trichonephila</taxon>
        <taxon>Trichonephila inaurata</taxon>
    </lineage>
</organism>
<gene>
    <name evidence="1" type="ORF">TNIN_136311</name>
</gene>
<name>A0A8X6I3I8_9ARAC</name>
<reference evidence="1" key="1">
    <citation type="submission" date="2020-08" db="EMBL/GenBank/DDBJ databases">
        <title>Multicomponent nature underlies the extraordinary mechanical properties of spider dragline silk.</title>
        <authorList>
            <person name="Kono N."/>
            <person name="Nakamura H."/>
            <person name="Mori M."/>
            <person name="Yoshida Y."/>
            <person name="Ohtoshi R."/>
            <person name="Malay A.D."/>
            <person name="Moran D.A.P."/>
            <person name="Tomita M."/>
            <person name="Numata K."/>
            <person name="Arakawa K."/>
        </authorList>
    </citation>
    <scope>NUCLEOTIDE SEQUENCE</scope>
</reference>
<protein>
    <submittedName>
        <fullName evidence="1">Uncharacterized protein</fullName>
    </submittedName>
</protein>
<dbReference type="EMBL" id="BMAV01023969">
    <property type="protein sequence ID" value="GFS29049.1"/>
    <property type="molecule type" value="Genomic_DNA"/>
</dbReference>
<sequence length="115" mass="12946">MLDGLPRNRYLLQTPRGPLISRGTIQVEKFVLPPSARPDISLSNTFSSPFGALTCTLRLPDAVEDVRGTFEHTLSILYGTQKGVKSCQRERPLKLVLRWRILSRSCFGLCEMIRG</sequence>
<evidence type="ECO:0000313" key="2">
    <source>
        <dbReference type="Proteomes" id="UP000886998"/>
    </source>
</evidence>
<accession>A0A8X6I3I8</accession>
<evidence type="ECO:0000313" key="1">
    <source>
        <dbReference type="EMBL" id="GFS29049.1"/>
    </source>
</evidence>
<dbReference type="AlphaFoldDB" id="A0A8X6I3I8"/>